<evidence type="ECO:0000256" key="2">
    <source>
        <dbReference type="ARBA" id="ARBA00023125"/>
    </source>
</evidence>
<keyword evidence="1" id="KW-0805">Transcription regulation</keyword>
<comment type="caution">
    <text evidence="6">The sequence shown here is derived from an EMBL/GenBank/DDBJ whole genome shotgun (WGS) entry which is preliminary data.</text>
</comment>
<dbReference type="InterPro" id="IPR036388">
    <property type="entry name" value="WH-like_DNA-bd_sf"/>
</dbReference>
<feature type="domain" description="HTH arsR-type" evidence="5">
    <location>
        <begin position="5"/>
        <end position="99"/>
    </location>
</feature>
<dbReference type="EMBL" id="QAOM01000006">
    <property type="protein sequence ID" value="PTQ85014.1"/>
    <property type="molecule type" value="Genomic_DNA"/>
</dbReference>
<keyword evidence="3" id="KW-0804">Transcription</keyword>
<evidence type="ECO:0000313" key="6">
    <source>
        <dbReference type="EMBL" id="PTQ85014.1"/>
    </source>
</evidence>
<reference evidence="6 7" key="1">
    <citation type="submission" date="2018-04" db="EMBL/GenBank/DDBJ databases">
        <title>Genomic Encyclopedia of Archaeal and Bacterial Type Strains, Phase II (KMG-II): from individual species to whole genera.</title>
        <authorList>
            <person name="Goeker M."/>
        </authorList>
    </citation>
    <scope>NUCLEOTIDE SEQUENCE [LARGE SCALE GENOMIC DNA]</scope>
    <source>
        <strain evidence="6 7">DSM 18806</strain>
    </source>
</reference>
<sequence>MMSDLNTETIQAVTKIFKLIGDPTRFLILHMLENRELNVNAIAEELDLEQSAVSHQLKKLREAKLVKSRRSGKNILYSQDDQHVYAILHLAVEHTEHGRDDGHKEADTAAADKKET</sequence>
<dbReference type="Proteomes" id="UP000244161">
    <property type="component" value="Unassembled WGS sequence"/>
</dbReference>
<name>A0A2T5IMG3_9LACT</name>
<evidence type="ECO:0000313" key="7">
    <source>
        <dbReference type="Proteomes" id="UP000244161"/>
    </source>
</evidence>
<gene>
    <name evidence="6" type="ORF">C8U37_106142</name>
</gene>
<dbReference type="GO" id="GO:0003677">
    <property type="term" value="F:DNA binding"/>
    <property type="evidence" value="ECO:0007669"/>
    <property type="project" value="UniProtKB-KW"/>
</dbReference>
<dbReference type="GO" id="GO:0003700">
    <property type="term" value="F:DNA-binding transcription factor activity"/>
    <property type="evidence" value="ECO:0007669"/>
    <property type="project" value="InterPro"/>
</dbReference>
<protein>
    <submittedName>
        <fullName evidence="6">ArsR family transcriptional regulator</fullName>
    </submittedName>
</protein>
<dbReference type="Gene3D" id="1.10.10.10">
    <property type="entry name" value="Winged helix-like DNA-binding domain superfamily/Winged helix DNA-binding domain"/>
    <property type="match status" value="1"/>
</dbReference>
<evidence type="ECO:0000256" key="3">
    <source>
        <dbReference type="ARBA" id="ARBA00023163"/>
    </source>
</evidence>
<keyword evidence="7" id="KW-1185">Reference proteome</keyword>
<proteinExistence type="predicted"/>
<dbReference type="PANTHER" id="PTHR43132">
    <property type="entry name" value="ARSENICAL RESISTANCE OPERON REPRESSOR ARSR-RELATED"/>
    <property type="match status" value="1"/>
</dbReference>
<evidence type="ECO:0000256" key="4">
    <source>
        <dbReference type="SAM" id="MobiDB-lite"/>
    </source>
</evidence>
<dbReference type="InterPro" id="IPR051011">
    <property type="entry name" value="Metal_resp_trans_reg"/>
</dbReference>
<accession>A0A2T5IMG3</accession>
<dbReference type="SUPFAM" id="SSF46785">
    <property type="entry name" value="Winged helix' DNA-binding domain"/>
    <property type="match status" value="1"/>
</dbReference>
<keyword evidence="2" id="KW-0238">DNA-binding</keyword>
<evidence type="ECO:0000256" key="1">
    <source>
        <dbReference type="ARBA" id="ARBA00023015"/>
    </source>
</evidence>
<organism evidence="6 7">
    <name type="scientific">Trichococcus patagoniensis</name>
    <dbReference type="NCBI Taxonomy" id="382641"/>
    <lineage>
        <taxon>Bacteria</taxon>
        <taxon>Bacillati</taxon>
        <taxon>Bacillota</taxon>
        <taxon>Bacilli</taxon>
        <taxon>Lactobacillales</taxon>
        <taxon>Carnobacteriaceae</taxon>
        <taxon>Trichococcus</taxon>
    </lineage>
</organism>
<feature type="region of interest" description="Disordered" evidence="4">
    <location>
        <begin position="96"/>
        <end position="116"/>
    </location>
</feature>
<dbReference type="PRINTS" id="PR00778">
    <property type="entry name" value="HTHARSR"/>
</dbReference>
<dbReference type="InterPro" id="IPR011991">
    <property type="entry name" value="ArsR-like_HTH"/>
</dbReference>
<evidence type="ECO:0000259" key="5">
    <source>
        <dbReference type="PROSITE" id="PS50987"/>
    </source>
</evidence>
<dbReference type="PROSITE" id="PS50987">
    <property type="entry name" value="HTH_ARSR_2"/>
    <property type="match status" value="1"/>
</dbReference>
<dbReference type="PANTHER" id="PTHR43132:SF6">
    <property type="entry name" value="HTH-TYPE TRANSCRIPTIONAL REPRESSOR CZRA"/>
    <property type="match status" value="1"/>
</dbReference>
<dbReference type="InterPro" id="IPR001845">
    <property type="entry name" value="HTH_ArsR_DNA-bd_dom"/>
</dbReference>
<dbReference type="AlphaFoldDB" id="A0A2T5IMG3"/>
<dbReference type="SMART" id="SM00418">
    <property type="entry name" value="HTH_ARSR"/>
    <property type="match status" value="1"/>
</dbReference>
<dbReference type="InterPro" id="IPR036390">
    <property type="entry name" value="WH_DNA-bd_sf"/>
</dbReference>
<dbReference type="CDD" id="cd00090">
    <property type="entry name" value="HTH_ARSR"/>
    <property type="match status" value="1"/>
</dbReference>
<dbReference type="Pfam" id="PF01022">
    <property type="entry name" value="HTH_5"/>
    <property type="match status" value="1"/>
</dbReference>
<dbReference type="NCBIfam" id="NF033788">
    <property type="entry name" value="HTH_metalloreg"/>
    <property type="match status" value="1"/>
</dbReference>